<dbReference type="PANTHER" id="PTHR10566:SF113">
    <property type="entry name" value="PROTEIN ACTIVITY OF BC1 COMPLEX KINASE 7, CHLOROPLASTIC"/>
    <property type="match status" value="1"/>
</dbReference>
<feature type="transmembrane region" description="Helical" evidence="2">
    <location>
        <begin position="532"/>
        <end position="550"/>
    </location>
</feature>
<feature type="transmembrane region" description="Helical" evidence="2">
    <location>
        <begin position="446"/>
        <end position="468"/>
    </location>
</feature>
<dbReference type="InterPro" id="IPR004147">
    <property type="entry name" value="ABC1_dom"/>
</dbReference>
<feature type="domain" description="Protein kinase" evidence="3">
    <location>
        <begin position="125"/>
        <end position="438"/>
    </location>
</feature>
<proteinExistence type="inferred from homology"/>
<dbReference type="RefSeq" id="WP_044225332.1">
    <property type="nucleotide sequence ID" value="NZ_JRYR02000001.1"/>
</dbReference>
<dbReference type="STRING" id="915059.NH26_03545"/>
<evidence type="ECO:0000256" key="2">
    <source>
        <dbReference type="SAM" id="Phobius"/>
    </source>
</evidence>
<dbReference type="CDD" id="cd05121">
    <property type="entry name" value="ABC1_ADCK3-like"/>
    <property type="match status" value="1"/>
</dbReference>
<evidence type="ECO:0000313" key="4">
    <source>
        <dbReference type="EMBL" id="OHX65485.1"/>
    </source>
</evidence>
<protein>
    <recommendedName>
        <fullName evidence="3">Protein kinase domain-containing protein</fullName>
    </recommendedName>
</protein>
<comment type="caution">
    <text evidence="4">The sequence shown here is derived from an EMBL/GenBank/DDBJ whole genome shotgun (WGS) entry which is preliminary data.</text>
</comment>
<accession>A0A1S1YXB1</accession>
<name>A0A1S1YXB1_FLAPC</name>
<dbReference type="OrthoDB" id="9795390at2"/>
<dbReference type="Gene3D" id="1.10.510.10">
    <property type="entry name" value="Transferase(Phosphotransferase) domain 1"/>
    <property type="match status" value="1"/>
</dbReference>
<dbReference type="InterPro" id="IPR000719">
    <property type="entry name" value="Prot_kinase_dom"/>
</dbReference>
<organism evidence="4 5">
    <name type="scientific">Flammeovirga pacifica</name>
    <dbReference type="NCBI Taxonomy" id="915059"/>
    <lineage>
        <taxon>Bacteria</taxon>
        <taxon>Pseudomonadati</taxon>
        <taxon>Bacteroidota</taxon>
        <taxon>Cytophagia</taxon>
        <taxon>Cytophagales</taxon>
        <taxon>Flammeovirgaceae</taxon>
        <taxon>Flammeovirga</taxon>
    </lineage>
</organism>
<keyword evidence="2" id="KW-0472">Membrane</keyword>
<dbReference type="EMBL" id="JRYR02000001">
    <property type="protein sequence ID" value="OHX65485.1"/>
    <property type="molecule type" value="Genomic_DNA"/>
</dbReference>
<dbReference type="GO" id="GO:0005524">
    <property type="term" value="F:ATP binding"/>
    <property type="evidence" value="ECO:0007669"/>
    <property type="project" value="InterPro"/>
</dbReference>
<dbReference type="PANTHER" id="PTHR10566">
    <property type="entry name" value="CHAPERONE-ACTIVITY OF BC1 COMPLEX CABC1 -RELATED"/>
    <property type="match status" value="1"/>
</dbReference>
<evidence type="ECO:0000259" key="3">
    <source>
        <dbReference type="PROSITE" id="PS50011"/>
    </source>
</evidence>
<dbReference type="Pfam" id="PF03109">
    <property type="entry name" value="ABC1"/>
    <property type="match status" value="1"/>
</dbReference>
<dbReference type="InterPro" id="IPR050154">
    <property type="entry name" value="UbiB_kinase"/>
</dbReference>
<dbReference type="InterPro" id="IPR011009">
    <property type="entry name" value="Kinase-like_dom_sf"/>
</dbReference>
<reference evidence="4 5" key="1">
    <citation type="journal article" date="2012" name="Int. J. Syst. Evol. Microbiol.">
        <title>Flammeovirga pacifica sp. nov., isolated from deep-sea sediment.</title>
        <authorList>
            <person name="Xu H."/>
            <person name="Fu Y."/>
            <person name="Yang N."/>
            <person name="Ding Z."/>
            <person name="Lai Q."/>
            <person name="Zeng R."/>
        </authorList>
    </citation>
    <scope>NUCLEOTIDE SEQUENCE [LARGE SCALE GENOMIC DNA]</scope>
    <source>
        <strain evidence="5">DSM 24597 / LMG 26175 / WPAGA1</strain>
    </source>
</reference>
<dbReference type="PROSITE" id="PS50011">
    <property type="entry name" value="PROTEIN_KINASE_DOM"/>
    <property type="match status" value="1"/>
</dbReference>
<dbReference type="SUPFAM" id="SSF56112">
    <property type="entry name" value="Protein kinase-like (PK-like)"/>
    <property type="match status" value="1"/>
</dbReference>
<evidence type="ECO:0000256" key="1">
    <source>
        <dbReference type="ARBA" id="ARBA00009670"/>
    </source>
</evidence>
<keyword evidence="5" id="KW-1185">Reference proteome</keyword>
<sequence>MLFSTKVKNIQRLQQIIKILLKYGFEDVVSTTSLKRFVPIDDWKRDNKPVFKYSRAERIRMVVEELGPTFIKFAQTLSNRPDILPQDLIEEFQKLQDSVPPFSEEEAIAIVEKETGMSLNDFVSFFDNKPLGAASIGQVHRARLKDGKDVVLKIQRPGAYGQILTDLRLLKEFVKHTHPFFIKYGLLNPDDIVETFEESIVNELDYTIEAKNLVQFRKANKGKDHLHIPYAFLEYTTKKLLVMEYVSGCKITDIRTIKSWGLSLKDVANAGMNIYLDQIFEQGFFHADPHPGNVLVQPDGKIILIDFGMIGRLSKYQRFALANFLASMARNDARGMALHLRRIAKETENEDTKALEQDLSNMVDRYYTHGNEEATMAEVTTALQDIIYKHSLSVPGSIFLILRALAILEGIINVVSPDLEVLPEIEPYAEKLAKEQFSFKNLSSDFYYTFYQLSSLFYNLPMEVRYILKKTRTGKLSLNVEHKGLEPLIQQKSEAASNLNIVILIAALLITSGIIMNAPIPYSSRNFLGMPIMSSLGFISAFLMIIYLVLKPKKY</sequence>
<evidence type="ECO:0000313" key="5">
    <source>
        <dbReference type="Proteomes" id="UP000179797"/>
    </source>
</evidence>
<dbReference type="AlphaFoldDB" id="A0A1S1YXB1"/>
<feature type="transmembrane region" description="Helical" evidence="2">
    <location>
        <begin position="499"/>
        <end position="520"/>
    </location>
</feature>
<keyword evidence="2" id="KW-1133">Transmembrane helix</keyword>
<comment type="similarity">
    <text evidence="1">Belongs to the protein kinase superfamily. ADCK protein kinase family.</text>
</comment>
<gene>
    <name evidence="4" type="ORF">NH26_03545</name>
</gene>
<dbReference type="Proteomes" id="UP000179797">
    <property type="component" value="Unassembled WGS sequence"/>
</dbReference>
<keyword evidence="2" id="KW-0812">Transmembrane</keyword>
<dbReference type="GO" id="GO:0004672">
    <property type="term" value="F:protein kinase activity"/>
    <property type="evidence" value="ECO:0007669"/>
    <property type="project" value="InterPro"/>
</dbReference>